<reference evidence="1" key="1">
    <citation type="journal article" date="2014" name="Front. Microbiol.">
        <title>High frequency of phylogenetically diverse reductive dehalogenase-homologous genes in deep subseafloor sedimentary metagenomes.</title>
        <authorList>
            <person name="Kawai M."/>
            <person name="Futagami T."/>
            <person name="Toyoda A."/>
            <person name="Takaki Y."/>
            <person name="Nishi S."/>
            <person name="Hori S."/>
            <person name="Arai W."/>
            <person name="Tsubouchi T."/>
            <person name="Morono Y."/>
            <person name="Uchiyama I."/>
            <person name="Ito T."/>
            <person name="Fujiyama A."/>
            <person name="Inagaki F."/>
            <person name="Takami H."/>
        </authorList>
    </citation>
    <scope>NUCLEOTIDE SEQUENCE</scope>
    <source>
        <strain evidence="1">Expedition CK06-06</strain>
    </source>
</reference>
<dbReference type="AlphaFoldDB" id="X0ZZ67"/>
<feature type="non-terminal residue" evidence="1">
    <location>
        <position position="1"/>
    </location>
</feature>
<comment type="caution">
    <text evidence="1">The sequence shown here is derived from an EMBL/GenBank/DDBJ whole genome shotgun (WGS) entry which is preliminary data.</text>
</comment>
<proteinExistence type="predicted"/>
<gene>
    <name evidence="1" type="ORF">S01H4_20300</name>
</gene>
<name>X0ZZ67_9ZZZZ</name>
<accession>X0ZZ67</accession>
<sequence length="35" mass="3833">FGGIRRQSEAGSQPATLHWVWDIHSRAGKTGSPNK</sequence>
<organism evidence="1">
    <name type="scientific">marine sediment metagenome</name>
    <dbReference type="NCBI Taxonomy" id="412755"/>
    <lineage>
        <taxon>unclassified sequences</taxon>
        <taxon>metagenomes</taxon>
        <taxon>ecological metagenomes</taxon>
    </lineage>
</organism>
<protein>
    <submittedName>
        <fullName evidence="1">Uncharacterized protein</fullName>
    </submittedName>
</protein>
<dbReference type="EMBL" id="BART01009118">
    <property type="protein sequence ID" value="GAG63177.1"/>
    <property type="molecule type" value="Genomic_DNA"/>
</dbReference>
<evidence type="ECO:0000313" key="1">
    <source>
        <dbReference type="EMBL" id="GAG63177.1"/>
    </source>
</evidence>